<dbReference type="EMBL" id="JAJAUY010000020">
    <property type="protein sequence ID" value="MCB5179366.1"/>
    <property type="molecule type" value="Genomic_DNA"/>
</dbReference>
<comment type="caution">
    <text evidence="1">The sequence shown here is derived from an EMBL/GenBank/DDBJ whole genome shotgun (WGS) entry which is preliminary data.</text>
</comment>
<gene>
    <name evidence="1" type="ORF">LG632_08165</name>
</gene>
<reference evidence="1 2" key="1">
    <citation type="submission" date="2021-10" db="EMBL/GenBank/DDBJ databases">
        <title>Streptomyces sp. strain SMC 277, a novel streptomycete isolated from soil.</title>
        <authorList>
            <person name="Chanama M."/>
        </authorList>
    </citation>
    <scope>NUCLEOTIDE SEQUENCE [LARGE SCALE GENOMIC DNA]</scope>
    <source>
        <strain evidence="1 2">SMC 277</strain>
    </source>
</reference>
<keyword evidence="2" id="KW-1185">Reference proteome</keyword>
<accession>A0ABS8B439</accession>
<evidence type="ECO:0000313" key="2">
    <source>
        <dbReference type="Proteomes" id="UP001199054"/>
    </source>
</evidence>
<proteinExistence type="predicted"/>
<dbReference type="RefSeq" id="WP_226726179.1">
    <property type="nucleotide sequence ID" value="NZ_JAJAUY010000020.1"/>
</dbReference>
<dbReference type="Proteomes" id="UP001199054">
    <property type="component" value="Unassembled WGS sequence"/>
</dbReference>
<sequence>MRHQIPVRDRTRMTLMFAEAPDRLHWVHHSPCGEQHIVGRPGEPVTLTVHRPAWWPHDADRPVRGAAPLPDGSVLHATPTALHVHRTDSGSRRLGPAPDGTAALCFDPADGTVFCFTGPDTMSTFRLTGSGPADYVLTPTGSARVGSLWPDPGSGSR</sequence>
<organism evidence="1 2">
    <name type="scientific">Streptomyces antimicrobicus</name>
    <dbReference type="NCBI Taxonomy" id="2883108"/>
    <lineage>
        <taxon>Bacteria</taxon>
        <taxon>Bacillati</taxon>
        <taxon>Actinomycetota</taxon>
        <taxon>Actinomycetes</taxon>
        <taxon>Kitasatosporales</taxon>
        <taxon>Streptomycetaceae</taxon>
        <taxon>Streptomyces</taxon>
    </lineage>
</organism>
<protein>
    <submittedName>
        <fullName evidence="1">Uncharacterized protein</fullName>
    </submittedName>
</protein>
<evidence type="ECO:0000313" key="1">
    <source>
        <dbReference type="EMBL" id="MCB5179366.1"/>
    </source>
</evidence>
<name>A0ABS8B439_9ACTN</name>